<proteinExistence type="predicted"/>
<accession>A0AAD6MIA1</accession>
<gene>
    <name evidence="2" type="ORF">NC653_023312</name>
    <name evidence="3" type="ORF">NC653_023318</name>
</gene>
<evidence type="ECO:0000256" key="1">
    <source>
        <dbReference type="SAM" id="MobiDB-lite"/>
    </source>
</evidence>
<comment type="caution">
    <text evidence="2">The sequence shown here is derived from an EMBL/GenBank/DDBJ whole genome shotgun (WGS) entry which is preliminary data.</text>
</comment>
<keyword evidence="4" id="KW-1185">Reference proteome</keyword>
<feature type="region of interest" description="Disordered" evidence="1">
    <location>
        <begin position="1"/>
        <end position="24"/>
    </location>
</feature>
<dbReference type="EMBL" id="JAQIZT010000009">
    <property type="protein sequence ID" value="KAJ6985313.1"/>
    <property type="molecule type" value="Genomic_DNA"/>
</dbReference>
<evidence type="ECO:0000313" key="4">
    <source>
        <dbReference type="Proteomes" id="UP001164929"/>
    </source>
</evidence>
<name>A0AAD6MIA1_9ROSI</name>
<organism evidence="2 4">
    <name type="scientific">Populus alba x Populus x berolinensis</name>
    <dbReference type="NCBI Taxonomy" id="444605"/>
    <lineage>
        <taxon>Eukaryota</taxon>
        <taxon>Viridiplantae</taxon>
        <taxon>Streptophyta</taxon>
        <taxon>Embryophyta</taxon>
        <taxon>Tracheophyta</taxon>
        <taxon>Spermatophyta</taxon>
        <taxon>Magnoliopsida</taxon>
        <taxon>eudicotyledons</taxon>
        <taxon>Gunneridae</taxon>
        <taxon>Pentapetalae</taxon>
        <taxon>rosids</taxon>
        <taxon>fabids</taxon>
        <taxon>Malpighiales</taxon>
        <taxon>Salicaceae</taxon>
        <taxon>Saliceae</taxon>
        <taxon>Populus</taxon>
    </lineage>
</organism>
<dbReference type="AlphaFoldDB" id="A0AAD6MIA1"/>
<dbReference type="EMBL" id="JAQIZT010000009">
    <property type="protein sequence ID" value="KAJ6985305.1"/>
    <property type="molecule type" value="Genomic_DNA"/>
</dbReference>
<protein>
    <submittedName>
        <fullName evidence="2">Uncharacterized protein</fullName>
    </submittedName>
</protein>
<dbReference type="Proteomes" id="UP001164929">
    <property type="component" value="Chromosome 9"/>
</dbReference>
<reference evidence="2" key="1">
    <citation type="journal article" date="2023" name="Mol. Ecol. Resour.">
        <title>Chromosome-level genome assembly of a triploid poplar Populus alba 'Berolinensis'.</title>
        <authorList>
            <person name="Chen S."/>
            <person name="Yu Y."/>
            <person name="Wang X."/>
            <person name="Wang S."/>
            <person name="Zhang T."/>
            <person name="Zhou Y."/>
            <person name="He R."/>
            <person name="Meng N."/>
            <person name="Wang Y."/>
            <person name="Liu W."/>
            <person name="Liu Z."/>
            <person name="Liu J."/>
            <person name="Guo Q."/>
            <person name="Huang H."/>
            <person name="Sederoff R.R."/>
            <person name="Wang G."/>
            <person name="Qu G."/>
            <person name="Chen S."/>
        </authorList>
    </citation>
    <scope>NUCLEOTIDE SEQUENCE</scope>
    <source>
        <strain evidence="2">SC-2020</strain>
    </source>
</reference>
<sequence length="44" mass="5319">MLQFRYSSKRRLMARNNPKQEKREGGILRDCRVNHMRACARGQR</sequence>
<evidence type="ECO:0000313" key="2">
    <source>
        <dbReference type="EMBL" id="KAJ6985305.1"/>
    </source>
</evidence>
<evidence type="ECO:0000313" key="3">
    <source>
        <dbReference type="EMBL" id="KAJ6985313.1"/>
    </source>
</evidence>